<gene>
    <name evidence="3" type="ORF">FTUN_0968</name>
</gene>
<proteinExistence type="predicted"/>
<feature type="region of interest" description="Disordered" evidence="1">
    <location>
        <begin position="75"/>
        <end position="95"/>
    </location>
</feature>
<organism evidence="3 4">
    <name type="scientific">Frigoriglobus tundricola</name>
    <dbReference type="NCBI Taxonomy" id="2774151"/>
    <lineage>
        <taxon>Bacteria</taxon>
        <taxon>Pseudomonadati</taxon>
        <taxon>Planctomycetota</taxon>
        <taxon>Planctomycetia</taxon>
        <taxon>Gemmatales</taxon>
        <taxon>Gemmataceae</taxon>
        <taxon>Frigoriglobus</taxon>
    </lineage>
</organism>
<evidence type="ECO:0000313" key="4">
    <source>
        <dbReference type="Proteomes" id="UP000503447"/>
    </source>
</evidence>
<keyword evidence="4" id="KW-1185">Reference proteome</keyword>
<keyword evidence="2" id="KW-0812">Transmembrane</keyword>
<dbReference type="Proteomes" id="UP000503447">
    <property type="component" value="Chromosome"/>
</dbReference>
<evidence type="ECO:0000256" key="1">
    <source>
        <dbReference type="SAM" id="MobiDB-lite"/>
    </source>
</evidence>
<dbReference type="AlphaFoldDB" id="A0A6M5YKE7"/>
<dbReference type="KEGG" id="ftj:FTUN_0968"/>
<name>A0A6M5YKE7_9BACT</name>
<accession>A0A6M5YKE7</accession>
<reference evidence="4" key="1">
    <citation type="submission" date="2020-05" db="EMBL/GenBank/DDBJ databases">
        <title>Frigoriglobus tundricola gen. nov., sp. nov., a psychrotolerant cellulolytic planctomycete of the family Gemmataceae with two divergent copies of 16S rRNA gene.</title>
        <authorList>
            <person name="Kulichevskaya I.S."/>
            <person name="Ivanova A.A."/>
            <person name="Naumoff D.G."/>
            <person name="Beletsky A.V."/>
            <person name="Rijpstra W.I.C."/>
            <person name="Sinninghe Damste J.S."/>
            <person name="Mardanov A.V."/>
            <person name="Ravin N.V."/>
            <person name="Dedysh S.N."/>
        </authorList>
    </citation>
    <scope>NUCLEOTIDE SEQUENCE [LARGE SCALE GENOMIC DNA]</scope>
    <source>
        <strain evidence="4">PL17</strain>
    </source>
</reference>
<dbReference type="EMBL" id="CP053452">
    <property type="protein sequence ID" value="QJW93462.1"/>
    <property type="molecule type" value="Genomic_DNA"/>
</dbReference>
<protein>
    <submittedName>
        <fullName evidence="3">Uncharacterized protein</fullName>
    </submittedName>
</protein>
<feature type="transmembrane region" description="Helical" evidence="2">
    <location>
        <begin position="13"/>
        <end position="38"/>
    </location>
</feature>
<dbReference type="RefSeq" id="WP_171469646.1">
    <property type="nucleotide sequence ID" value="NZ_CP053452.2"/>
</dbReference>
<evidence type="ECO:0000313" key="3">
    <source>
        <dbReference type="EMBL" id="QJW93462.1"/>
    </source>
</evidence>
<sequence>MSDLLTRMNGGELIGFFAVVGGIFLSASAIIGGIWSTVRVAEFRARQVELETALKQDMLNRGMSADEIERVIAAAGHPKPSSCESGRAAAPSGRA</sequence>
<keyword evidence="2" id="KW-1133">Transmembrane helix</keyword>
<evidence type="ECO:0000256" key="2">
    <source>
        <dbReference type="SAM" id="Phobius"/>
    </source>
</evidence>
<keyword evidence="2" id="KW-0472">Membrane</keyword>